<dbReference type="PANTHER" id="PTHR39441:SF1">
    <property type="entry name" value="DUF2252 DOMAIN-CONTAINING PROTEIN"/>
    <property type="match status" value="1"/>
</dbReference>
<evidence type="ECO:0000256" key="1">
    <source>
        <dbReference type="SAM" id="MobiDB-lite"/>
    </source>
</evidence>
<dbReference type="EMBL" id="CAFAAH010000016">
    <property type="protein sequence ID" value="CAB4788591.1"/>
    <property type="molecule type" value="Genomic_DNA"/>
</dbReference>
<dbReference type="AlphaFoldDB" id="A0A6J6WTQ4"/>
<feature type="region of interest" description="Disordered" evidence="1">
    <location>
        <begin position="43"/>
        <end position="80"/>
    </location>
</feature>
<evidence type="ECO:0000313" key="2">
    <source>
        <dbReference type="EMBL" id="CAB4788591.1"/>
    </source>
</evidence>
<accession>A0A6J6WTQ4</accession>
<dbReference type="Pfam" id="PF10009">
    <property type="entry name" value="DUF2252"/>
    <property type="match status" value="1"/>
</dbReference>
<reference evidence="2" key="1">
    <citation type="submission" date="2020-05" db="EMBL/GenBank/DDBJ databases">
        <authorList>
            <person name="Chiriac C."/>
            <person name="Salcher M."/>
            <person name="Ghai R."/>
            <person name="Kavagutti S V."/>
        </authorList>
    </citation>
    <scope>NUCLEOTIDE SEQUENCE</scope>
</reference>
<organism evidence="2">
    <name type="scientific">freshwater metagenome</name>
    <dbReference type="NCBI Taxonomy" id="449393"/>
    <lineage>
        <taxon>unclassified sequences</taxon>
        <taxon>metagenomes</taxon>
        <taxon>ecological metagenomes</taxon>
    </lineage>
</organism>
<dbReference type="InterPro" id="IPR018721">
    <property type="entry name" value="DUF2252"/>
</dbReference>
<proteinExistence type="predicted"/>
<sequence>MVLILMMQEKYIKNTEAEWPAVSPSNNITREFSCDVEQLKPMKTMPGVDDRSERRALGRRLRKVASRSSHGSWGPSEDRRDPIEILREQDELRVSDLVPIRYGRMAASPFAFFRGAAAVMAQDLSETPVTGITVQICGDAHLLNFGMYATPERRLVFDLNDFDETMPGPWEWDVKRLAASFEIAGRSNGYAPGVVSTGVLEVARSYGEGVRALTRLSTLDEWYFRVDIDTVLAEIDSVRRGDRGAGSSFELALLGLDATRDRRSIERARRQIEKARGRTNERAVNRLTEIGDDGALRIIDNPPLVVPLALDDQERARFDKAFAEYRETLVRDRRHLLDRFKFVALGRKVVGVGSVGTRALFAVFVDDGGSPLLLQFKQASMSVLEPYLGPSEFETHGERVVEGQRLMQSASDLFLGWTRDEEVEIDYYFRQLRDMKGSFDLAFMNPPGFVHYARLCGVTLARAHVRSGDGDAIAGYLGESGVFDRSIASFASAYADQVVLDHASLIKEIDNGHIEVRFA</sequence>
<gene>
    <name evidence="2" type="ORF">UFOPK2996_00251</name>
</gene>
<name>A0A6J6WTQ4_9ZZZZ</name>
<protein>
    <submittedName>
        <fullName evidence="2">Unannotated protein</fullName>
    </submittedName>
</protein>
<dbReference type="PANTHER" id="PTHR39441">
    <property type="entry name" value="DUF2252 DOMAIN-CONTAINING PROTEIN"/>
    <property type="match status" value="1"/>
</dbReference>